<dbReference type="RefSeq" id="WP_380058478.1">
    <property type="nucleotide sequence ID" value="NZ_JBHSWB010000002.1"/>
</dbReference>
<dbReference type="PANTHER" id="PTHR43155">
    <property type="entry name" value="CYCLIC DI-GMP PHOSPHODIESTERASE PA4108-RELATED"/>
    <property type="match status" value="1"/>
</dbReference>
<feature type="region of interest" description="Disordered" evidence="1">
    <location>
        <begin position="119"/>
        <end position="147"/>
    </location>
</feature>
<feature type="domain" description="HD" evidence="2">
    <location>
        <begin position="27"/>
        <end position="117"/>
    </location>
</feature>
<protein>
    <submittedName>
        <fullName evidence="3">HD-GYP domain-containing protein</fullName>
        <ecNumber evidence="3">3.1.4.-</ecNumber>
    </submittedName>
</protein>
<organism evidence="3 4">
    <name type="scientific">Deinococcus multiflagellatus</name>
    <dbReference type="NCBI Taxonomy" id="1656887"/>
    <lineage>
        <taxon>Bacteria</taxon>
        <taxon>Thermotogati</taxon>
        <taxon>Deinococcota</taxon>
        <taxon>Deinococci</taxon>
        <taxon>Deinococcales</taxon>
        <taxon>Deinococcaceae</taxon>
        <taxon>Deinococcus</taxon>
    </lineage>
</organism>
<accession>A0ABW1ZQA5</accession>
<dbReference type="InterPro" id="IPR003607">
    <property type="entry name" value="HD/PDEase_dom"/>
</dbReference>
<dbReference type="EC" id="3.1.4.-" evidence="3"/>
<comment type="caution">
    <text evidence="3">The sequence shown here is derived from an EMBL/GenBank/DDBJ whole genome shotgun (WGS) entry which is preliminary data.</text>
</comment>
<sequence>MHAALRNQLAGEPIAQLRAFDPLADAGHAVRVADLSLRIAAVFGEPVQPHDLYLAACLHDLGKAELHHLVQLPRPLTQEERQCMESHATCGAVMAQTLLGVSDTVKAYVLHHHEQWGVRVPTGPSRGGHSPRSPDYRDRGHLRRVGQ</sequence>
<proteinExistence type="predicted"/>
<keyword evidence="4" id="KW-1185">Reference proteome</keyword>
<dbReference type="InterPro" id="IPR006674">
    <property type="entry name" value="HD_domain"/>
</dbReference>
<dbReference type="NCBIfam" id="TIGR00277">
    <property type="entry name" value="HDIG"/>
    <property type="match status" value="1"/>
</dbReference>
<dbReference type="EMBL" id="JBHSWB010000002">
    <property type="protein sequence ID" value="MFC6662502.1"/>
    <property type="molecule type" value="Genomic_DNA"/>
</dbReference>
<evidence type="ECO:0000256" key="1">
    <source>
        <dbReference type="SAM" id="MobiDB-lite"/>
    </source>
</evidence>
<name>A0ABW1ZQA5_9DEIO</name>
<dbReference type="Pfam" id="PF01966">
    <property type="entry name" value="HD"/>
    <property type="match status" value="1"/>
</dbReference>
<evidence type="ECO:0000313" key="3">
    <source>
        <dbReference type="EMBL" id="MFC6662502.1"/>
    </source>
</evidence>
<keyword evidence="3" id="KW-0378">Hydrolase</keyword>
<dbReference type="CDD" id="cd00077">
    <property type="entry name" value="HDc"/>
    <property type="match status" value="1"/>
</dbReference>
<evidence type="ECO:0000313" key="4">
    <source>
        <dbReference type="Proteomes" id="UP001596317"/>
    </source>
</evidence>
<dbReference type="InterPro" id="IPR006675">
    <property type="entry name" value="HDIG_dom"/>
</dbReference>
<dbReference type="Gene3D" id="1.10.3210.10">
    <property type="entry name" value="Hypothetical protein af1432"/>
    <property type="match status" value="1"/>
</dbReference>
<reference evidence="4" key="1">
    <citation type="journal article" date="2019" name="Int. J. Syst. Evol. Microbiol.">
        <title>The Global Catalogue of Microorganisms (GCM) 10K type strain sequencing project: providing services to taxonomists for standard genome sequencing and annotation.</title>
        <authorList>
            <consortium name="The Broad Institute Genomics Platform"/>
            <consortium name="The Broad Institute Genome Sequencing Center for Infectious Disease"/>
            <person name="Wu L."/>
            <person name="Ma J."/>
        </authorList>
    </citation>
    <scope>NUCLEOTIDE SEQUENCE [LARGE SCALE GENOMIC DNA]</scope>
    <source>
        <strain evidence="4">CCUG 63830</strain>
    </source>
</reference>
<dbReference type="SUPFAM" id="SSF109604">
    <property type="entry name" value="HD-domain/PDEase-like"/>
    <property type="match status" value="1"/>
</dbReference>
<dbReference type="Proteomes" id="UP001596317">
    <property type="component" value="Unassembled WGS sequence"/>
</dbReference>
<dbReference type="PANTHER" id="PTHR43155:SF2">
    <property type="entry name" value="CYCLIC DI-GMP PHOSPHODIESTERASE PA4108"/>
    <property type="match status" value="1"/>
</dbReference>
<dbReference type="GO" id="GO:0016787">
    <property type="term" value="F:hydrolase activity"/>
    <property type="evidence" value="ECO:0007669"/>
    <property type="project" value="UniProtKB-KW"/>
</dbReference>
<evidence type="ECO:0000259" key="2">
    <source>
        <dbReference type="Pfam" id="PF01966"/>
    </source>
</evidence>
<gene>
    <name evidence="3" type="ORF">ACFP90_20830</name>
</gene>